<reference evidence="4 5" key="1">
    <citation type="journal article" date="2008" name="Nature">
        <title>The genome of the choanoflagellate Monosiga brevicollis and the origin of metazoans.</title>
        <authorList>
            <consortium name="JGI Sequencing"/>
            <person name="King N."/>
            <person name="Westbrook M.J."/>
            <person name="Young S.L."/>
            <person name="Kuo A."/>
            <person name="Abedin M."/>
            <person name="Chapman J."/>
            <person name="Fairclough S."/>
            <person name="Hellsten U."/>
            <person name="Isogai Y."/>
            <person name="Letunic I."/>
            <person name="Marr M."/>
            <person name="Pincus D."/>
            <person name="Putnam N."/>
            <person name="Rokas A."/>
            <person name="Wright K.J."/>
            <person name="Zuzow R."/>
            <person name="Dirks W."/>
            <person name="Good M."/>
            <person name="Goodstein D."/>
            <person name="Lemons D."/>
            <person name="Li W."/>
            <person name="Lyons J.B."/>
            <person name="Morris A."/>
            <person name="Nichols S."/>
            <person name="Richter D.J."/>
            <person name="Salamov A."/>
            <person name="Bork P."/>
            <person name="Lim W.A."/>
            <person name="Manning G."/>
            <person name="Miller W.T."/>
            <person name="McGinnis W."/>
            <person name="Shapiro H."/>
            <person name="Tjian R."/>
            <person name="Grigoriev I.V."/>
            <person name="Rokhsar D."/>
        </authorList>
    </citation>
    <scope>NUCLEOTIDE SEQUENCE [LARGE SCALE GENOMIC DNA]</scope>
    <source>
        <strain evidence="5">MX1 / ATCC 50154</strain>
    </source>
</reference>
<keyword evidence="1 3" id="KW-0853">WD repeat</keyword>
<dbReference type="STRING" id="81824.A9VBF2"/>
<dbReference type="GO" id="GO:0043130">
    <property type="term" value="F:ubiquitin binding"/>
    <property type="evidence" value="ECO:0000318"/>
    <property type="project" value="GO_Central"/>
</dbReference>
<organism evidence="4 5">
    <name type="scientific">Monosiga brevicollis</name>
    <name type="common">Choanoflagellate</name>
    <dbReference type="NCBI Taxonomy" id="81824"/>
    <lineage>
        <taxon>Eukaryota</taxon>
        <taxon>Choanoflagellata</taxon>
        <taxon>Craspedida</taxon>
        <taxon>Salpingoecidae</taxon>
        <taxon>Monosiga</taxon>
    </lineage>
</organism>
<dbReference type="Gene3D" id="2.130.10.10">
    <property type="entry name" value="YVTN repeat-like/Quinoprotein amine dehydrogenase"/>
    <property type="match status" value="1"/>
</dbReference>
<evidence type="ECO:0000256" key="2">
    <source>
        <dbReference type="ARBA" id="ARBA00022737"/>
    </source>
</evidence>
<keyword evidence="2" id="KW-0677">Repeat</keyword>
<dbReference type="EMBL" id="CH991576">
    <property type="protein sequence ID" value="EDQ85227.1"/>
    <property type="molecule type" value="Genomic_DNA"/>
</dbReference>
<accession>A9VBF2</accession>
<dbReference type="AlphaFoldDB" id="A9VBF2"/>
<evidence type="ECO:0000256" key="3">
    <source>
        <dbReference type="PROSITE-ProRule" id="PRU00221"/>
    </source>
</evidence>
<proteinExistence type="predicted"/>
<feature type="repeat" description="WD" evidence="3">
    <location>
        <begin position="128"/>
        <end position="150"/>
    </location>
</feature>
<dbReference type="PANTHER" id="PTHR10971">
    <property type="entry name" value="MRNA EXPORT FACTOR AND BUB3"/>
    <property type="match status" value="1"/>
</dbReference>
<keyword evidence="5" id="KW-1185">Reference proteome</keyword>
<dbReference type="OMA" id="CLWKYNY"/>
<dbReference type="Pfam" id="PF00400">
    <property type="entry name" value="WD40"/>
    <property type="match status" value="1"/>
</dbReference>
<evidence type="ECO:0000313" key="5">
    <source>
        <dbReference type="Proteomes" id="UP000001357"/>
    </source>
</evidence>
<dbReference type="FunCoup" id="A9VBF2">
    <property type="interactions" value="395"/>
</dbReference>
<dbReference type="InParanoid" id="A9VBF2"/>
<dbReference type="InterPro" id="IPR001680">
    <property type="entry name" value="WD40_rpt"/>
</dbReference>
<dbReference type="PROSITE" id="PS50082">
    <property type="entry name" value="WD_REPEATS_2"/>
    <property type="match status" value="1"/>
</dbReference>
<evidence type="ECO:0008006" key="6">
    <source>
        <dbReference type="Google" id="ProtNLM"/>
    </source>
</evidence>
<dbReference type="eggNOG" id="ENOG502QRKB">
    <property type="taxonomic scope" value="Eukaryota"/>
</dbReference>
<dbReference type="SMART" id="SM00320">
    <property type="entry name" value="WD40"/>
    <property type="match status" value="5"/>
</dbReference>
<protein>
    <recommendedName>
        <fullName evidence="6">WD repeat-containing protein 92</fullName>
    </recommendedName>
</protein>
<dbReference type="InterPro" id="IPR015943">
    <property type="entry name" value="WD40/YVTN_repeat-like_dom_sf"/>
</dbReference>
<evidence type="ECO:0000313" key="4">
    <source>
        <dbReference type="EMBL" id="EDQ85227.1"/>
    </source>
</evidence>
<sequence length="353" mass="38927">MEKPQIIEHVNHSVNYTLFGARWVPASARCVLFGQHARNTGALQVMALKDSKLELEAEVTRPHGIKCGTFKASSFEERHLAVGDFDGELSLWDLERLDNPVYSAKQHDGMIYCIDGAGGLNQGGAPEIATGGKDGCVKIWDTRQPEVPVVDLAPEDSETARDCWSVAFGHSFDEERCVAAGYDNGDLKLFDLRAMKLRWETTLPNGICSLQFDRPDISMNKLLVSGLESTFNVFDMRTFNEKAGGYAAVTEKSHKATIWVGEHSPHDRDVFVTGGGNGAVNLWKYNYPKKRVEEDEDGQPRGVAGTVQFVNSSVVSTQPVASFDWSSDMRGLAICTSFDQAARVLYVTNLNLI</sequence>
<evidence type="ECO:0000256" key="1">
    <source>
        <dbReference type="ARBA" id="ARBA00022574"/>
    </source>
</evidence>
<dbReference type="SUPFAM" id="SSF50978">
    <property type="entry name" value="WD40 repeat-like"/>
    <property type="match status" value="1"/>
</dbReference>
<dbReference type="InterPro" id="IPR036322">
    <property type="entry name" value="WD40_repeat_dom_sf"/>
</dbReference>
<dbReference type="GeneID" id="5895259"/>
<gene>
    <name evidence="4" type="ORF">MONBRDRAFT_38989</name>
</gene>
<dbReference type="RefSeq" id="XP_001750052.1">
    <property type="nucleotide sequence ID" value="XM_001750000.1"/>
</dbReference>
<name>A9VBF2_MONBE</name>
<dbReference type="KEGG" id="mbr:MONBRDRAFT_38989"/>
<dbReference type="Proteomes" id="UP000001357">
    <property type="component" value="Unassembled WGS sequence"/>
</dbReference>